<sequence length="108" mass="11643">MATDFETEGCGASIVFFTTESFFLRVGDLGAAGLLAVGLVTAFTTFFFVVVFFNAGFVADPPFEEVGLAFVVTAFLEPTVFLPDVRFEAAFFFPNAVLAFTCFFVAAD</sequence>
<dbReference type="EMBL" id="CP116967">
    <property type="protein sequence ID" value="WNM59098.1"/>
    <property type="molecule type" value="Genomic_DNA"/>
</dbReference>
<keyword evidence="1" id="KW-0472">Membrane</keyword>
<gene>
    <name evidence="2" type="ORF">PP769_04855</name>
</gene>
<organism evidence="2 3">
    <name type="scientific">Candidatus Nitrospira allomarina</name>
    <dbReference type="NCBI Taxonomy" id="3020900"/>
    <lineage>
        <taxon>Bacteria</taxon>
        <taxon>Pseudomonadati</taxon>
        <taxon>Nitrospirota</taxon>
        <taxon>Nitrospiria</taxon>
        <taxon>Nitrospirales</taxon>
        <taxon>Nitrospiraceae</taxon>
        <taxon>Nitrospira</taxon>
    </lineage>
</organism>
<accession>A0AA96JT69</accession>
<evidence type="ECO:0000313" key="3">
    <source>
        <dbReference type="Proteomes" id="UP001302719"/>
    </source>
</evidence>
<evidence type="ECO:0000313" key="2">
    <source>
        <dbReference type="EMBL" id="WNM59098.1"/>
    </source>
</evidence>
<dbReference type="KEGG" id="nall:PP769_04855"/>
<keyword evidence="1" id="KW-1133">Transmembrane helix</keyword>
<name>A0AA96JT69_9BACT</name>
<dbReference type="AlphaFoldDB" id="A0AA96JT69"/>
<reference evidence="2 3" key="1">
    <citation type="submission" date="2023-01" db="EMBL/GenBank/DDBJ databases">
        <title>Cultivation and genomic characterization of new, ubiquitous marine nitrite-oxidizing bacteria from the Nitrospirales.</title>
        <authorList>
            <person name="Mueller A.J."/>
            <person name="Daebeler A."/>
            <person name="Herbold C.W."/>
            <person name="Kirkegaard R.H."/>
            <person name="Daims H."/>
        </authorList>
    </citation>
    <scope>NUCLEOTIDE SEQUENCE [LARGE SCALE GENOMIC DNA]</scope>
    <source>
        <strain evidence="2 3">VA</strain>
    </source>
</reference>
<keyword evidence="3" id="KW-1185">Reference proteome</keyword>
<protein>
    <submittedName>
        <fullName evidence="2">Uncharacterized protein</fullName>
    </submittedName>
</protein>
<dbReference type="Proteomes" id="UP001302719">
    <property type="component" value="Chromosome"/>
</dbReference>
<keyword evidence="1" id="KW-0812">Transmembrane</keyword>
<dbReference type="RefSeq" id="WP_312645778.1">
    <property type="nucleotide sequence ID" value="NZ_CP116967.1"/>
</dbReference>
<feature type="transmembrane region" description="Helical" evidence="1">
    <location>
        <begin position="89"/>
        <end position="107"/>
    </location>
</feature>
<proteinExistence type="predicted"/>
<feature type="transmembrane region" description="Helical" evidence="1">
    <location>
        <begin position="31"/>
        <end position="54"/>
    </location>
</feature>
<evidence type="ECO:0000256" key="1">
    <source>
        <dbReference type="SAM" id="Phobius"/>
    </source>
</evidence>